<comment type="caution">
    <text evidence="4">The sequence shown here is derived from an EMBL/GenBank/DDBJ whole genome shotgun (WGS) entry which is preliminary data.</text>
</comment>
<sequence length="69" mass="7512">MPIITVNLLTGRDAAKKRVLIREIAAAAVRALDVPSASVRVILNEVPPEHWGIGNETKAEQLERAKEGQ</sequence>
<dbReference type="Pfam" id="PF01361">
    <property type="entry name" value="Tautomerase"/>
    <property type="match status" value="1"/>
</dbReference>
<dbReference type="SUPFAM" id="SSF55331">
    <property type="entry name" value="Tautomerase/MIF"/>
    <property type="match status" value="1"/>
</dbReference>
<accession>A0ABT6N2M3</accession>
<protein>
    <submittedName>
        <fullName evidence="4">Tautomerase family protein</fullName>
    </submittedName>
</protein>
<feature type="domain" description="4-oxalocrotonate tautomerase-like" evidence="3">
    <location>
        <begin position="2"/>
        <end position="59"/>
    </location>
</feature>
<proteinExistence type="inferred from homology"/>
<dbReference type="PANTHER" id="PTHR35530:SF1">
    <property type="entry name" value="2-HYDROXYMUCONATE TAUTOMERASE"/>
    <property type="match status" value="1"/>
</dbReference>
<keyword evidence="5" id="KW-1185">Reference proteome</keyword>
<dbReference type="PANTHER" id="PTHR35530">
    <property type="entry name" value="TAUTOMERASE-RELATED"/>
    <property type="match status" value="1"/>
</dbReference>
<reference evidence="4" key="1">
    <citation type="submission" date="2023-04" db="EMBL/GenBank/DDBJ databases">
        <title>Sphingomonas sp. MAHUQ-71 isolated from rice field.</title>
        <authorList>
            <person name="Huq M.A."/>
        </authorList>
    </citation>
    <scope>NUCLEOTIDE SEQUENCE</scope>
    <source>
        <strain evidence="4">MAHUQ-71</strain>
    </source>
</reference>
<dbReference type="InterPro" id="IPR014347">
    <property type="entry name" value="Tautomerase/MIF_sf"/>
</dbReference>
<dbReference type="RefSeq" id="WP_281044301.1">
    <property type="nucleotide sequence ID" value="NZ_JARYGZ010000001.1"/>
</dbReference>
<evidence type="ECO:0000259" key="3">
    <source>
        <dbReference type="Pfam" id="PF01361"/>
    </source>
</evidence>
<evidence type="ECO:0000256" key="1">
    <source>
        <dbReference type="ARBA" id="ARBA00006723"/>
    </source>
</evidence>
<organism evidence="4 5">
    <name type="scientific">Sphingomonas oryzagri</name>
    <dbReference type="NCBI Taxonomy" id="3042314"/>
    <lineage>
        <taxon>Bacteria</taxon>
        <taxon>Pseudomonadati</taxon>
        <taxon>Pseudomonadota</taxon>
        <taxon>Alphaproteobacteria</taxon>
        <taxon>Sphingomonadales</taxon>
        <taxon>Sphingomonadaceae</taxon>
        <taxon>Sphingomonas</taxon>
    </lineage>
</organism>
<dbReference type="Gene3D" id="3.30.429.10">
    <property type="entry name" value="Macrophage Migration Inhibitory Factor"/>
    <property type="match status" value="1"/>
</dbReference>
<name>A0ABT6N2M3_9SPHN</name>
<dbReference type="InterPro" id="IPR004370">
    <property type="entry name" value="4-OT-like_dom"/>
</dbReference>
<dbReference type="Proteomes" id="UP001160625">
    <property type="component" value="Unassembled WGS sequence"/>
</dbReference>
<comment type="similarity">
    <text evidence="1">Belongs to the 4-oxalocrotonate tautomerase family.</text>
</comment>
<evidence type="ECO:0000256" key="2">
    <source>
        <dbReference type="ARBA" id="ARBA00023235"/>
    </source>
</evidence>
<dbReference type="EMBL" id="JARYGZ010000001">
    <property type="protein sequence ID" value="MDH7639033.1"/>
    <property type="molecule type" value="Genomic_DNA"/>
</dbReference>
<gene>
    <name evidence="4" type="ORF">QGN17_09860</name>
</gene>
<evidence type="ECO:0000313" key="5">
    <source>
        <dbReference type="Proteomes" id="UP001160625"/>
    </source>
</evidence>
<evidence type="ECO:0000313" key="4">
    <source>
        <dbReference type="EMBL" id="MDH7639033.1"/>
    </source>
</evidence>
<keyword evidence="2" id="KW-0413">Isomerase</keyword>